<dbReference type="Proteomes" id="UP000762676">
    <property type="component" value="Unassembled WGS sequence"/>
</dbReference>
<reference evidence="2 3" key="1">
    <citation type="journal article" date="2021" name="Elife">
        <title>Chloroplast acquisition without the gene transfer in kleptoplastic sea slugs, Plakobranchus ocellatus.</title>
        <authorList>
            <person name="Maeda T."/>
            <person name="Takahashi S."/>
            <person name="Yoshida T."/>
            <person name="Shimamura S."/>
            <person name="Takaki Y."/>
            <person name="Nagai Y."/>
            <person name="Toyoda A."/>
            <person name="Suzuki Y."/>
            <person name="Arimoto A."/>
            <person name="Ishii H."/>
            <person name="Satoh N."/>
            <person name="Nishiyama T."/>
            <person name="Hasebe M."/>
            <person name="Maruyama T."/>
            <person name="Minagawa J."/>
            <person name="Obokata J."/>
            <person name="Shigenobu S."/>
        </authorList>
    </citation>
    <scope>NUCLEOTIDE SEQUENCE [LARGE SCALE GENOMIC DNA]</scope>
</reference>
<dbReference type="AlphaFoldDB" id="A0AAV4HH59"/>
<accession>A0AAV4HH59</accession>
<feature type="transmembrane region" description="Helical" evidence="1">
    <location>
        <begin position="49"/>
        <end position="79"/>
    </location>
</feature>
<organism evidence="2 3">
    <name type="scientific">Elysia marginata</name>
    <dbReference type="NCBI Taxonomy" id="1093978"/>
    <lineage>
        <taxon>Eukaryota</taxon>
        <taxon>Metazoa</taxon>
        <taxon>Spiralia</taxon>
        <taxon>Lophotrochozoa</taxon>
        <taxon>Mollusca</taxon>
        <taxon>Gastropoda</taxon>
        <taxon>Heterobranchia</taxon>
        <taxon>Euthyneura</taxon>
        <taxon>Panpulmonata</taxon>
        <taxon>Sacoglossa</taxon>
        <taxon>Placobranchoidea</taxon>
        <taxon>Plakobranchidae</taxon>
        <taxon>Elysia</taxon>
    </lineage>
</organism>
<keyword evidence="1" id="KW-0812">Transmembrane</keyword>
<keyword evidence="1" id="KW-0472">Membrane</keyword>
<protein>
    <recommendedName>
        <fullName evidence="4">PRA1 family protein</fullName>
    </recommendedName>
</protein>
<name>A0AAV4HH59_9GAST</name>
<keyword evidence="3" id="KW-1185">Reference proteome</keyword>
<sequence length="84" mass="8991">MALSFGQVCPHQMADQPANRPLSHLMTDEGRATRNLEVMASYNYIYYSLLMYFVSTAFASASAAAAAVAAAAVAVILVFNSRLA</sequence>
<dbReference type="EMBL" id="BMAT01005613">
    <property type="protein sequence ID" value="GFR97054.1"/>
    <property type="molecule type" value="Genomic_DNA"/>
</dbReference>
<evidence type="ECO:0000313" key="2">
    <source>
        <dbReference type="EMBL" id="GFR97054.1"/>
    </source>
</evidence>
<proteinExistence type="predicted"/>
<keyword evidence="1" id="KW-1133">Transmembrane helix</keyword>
<evidence type="ECO:0008006" key="4">
    <source>
        <dbReference type="Google" id="ProtNLM"/>
    </source>
</evidence>
<comment type="caution">
    <text evidence="2">The sequence shown here is derived from an EMBL/GenBank/DDBJ whole genome shotgun (WGS) entry which is preliminary data.</text>
</comment>
<evidence type="ECO:0000256" key="1">
    <source>
        <dbReference type="SAM" id="Phobius"/>
    </source>
</evidence>
<evidence type="ECO:0000313" key="3">
    <source>
        <dbReference type="Proteomes" id="UP000762676"/>
    </source>
</evidence>
<gene>
    <name evidence="2" type="ORF">ElyMa_002736700</name>
</gene>